<reference evidence="1" key="1">
    <citation type="submission" date="2023-10" db="EMBL/GenBank/DDBJ databases">
        <authorList>
            <person name="Domelevo Entfellner J.-B."/>
        </authorList>
    </citation>
    <scope>NUCLEOTIDE SEQUENCE</scope>
</reference>
<dbReference type="Proteomes" id="UP001189624">
    <property type="component" value="Chromosome 7"/>
</dbReference>
<accession>A0AA86VR62</accession>
<name>A0AA86VR62_9FABA</name>
<protein>
    <submittedName>
        <fullName evidence="1">Uncharacterized protein</fullName>
    </submittedName>
</protein>
<keyword evidence="2" id="KW-1185">Reference proteome</keyword>
<sequence>MNTKEVLPKCISFLIPYVNLVIFLRPSDLVRMPSMSESTSNVGDSQCTPLDPVEEKRLRNRCWLEVAGGRYKGRVYGVGHVDSSDYCVESYLQERAPVRKLIHRKLVN</sequence>
<proteinExistence type="predicted"/>
<gene>
    <name evidence="1" type="ORF">AYBTSS11_LOCUS21978</name>
</gene>
<evidence type="ECO:0000313" key="2">
    <source>
        <dbReference type="Proteomes" id="UP001189624"/>
    </source>
</evidence>
<evidence type="ECO:0000313" key="1">
    <source>
        <dbReference type="EMBL" id="CAJ1968927.1"/>
    </source>
</evidence>
<dbReference type="Gramene" id="rna-AYBTSS11_LOCUS21978">
    <property type="protein sequence ID" value="CAJ1968927.1"/>
    <property type="gene ID" value="gene-AYBTSS11_LOCUS21978"/>
</dbReference>
<dbReference type="EMBL" id="OY731404">
    <property type="protein sequence ID" value="CAJ1968927.1"/>
    <property type="molecule type" value="Genomic_DNA"/>
</dbReference>
<organism evidence="1 2">
    <name type="scientific">Sphenostylis stenocarpa</name>
    <dbReference type="NCBI Taxonomy" id="92480"/>
    <lineage>
        <taxon>Eukaryota</taxon>
        <taxon>Viridiplantae</taxon>
        <taxon>Streptophyta</taxon>
        <taxon>Embryophyta</taxon>
        <taxon>Tracheophyta</taxon>
        <taxon>Spermatophyta</taxon>
        <taxon>Magnoliopsida</taxon>
        <taxon>eudicotyledons</taxon>
        <taxon>Gunneridae</taxon>
        <taxon>Pentapetalae</taxon>
        <taxon>rosids</taxon>
        <taxon>fabids</taxon>
        <taxon>Fabales</taxon>
        <taxon>Fabaceae</taxon>
        <taxon>Papilionoideae</taxon>
        <taxon>50 kb inversion clade</taxon>
        <taxon>NPAAA clade</taxon>
        <taxon>indigoferoid/millettioid clade</taxon>
        <taxon>Phaseoleae</taxon>
        <taxon>Sphenostylis</taxon>
    </lineage>
</organism>
<dbReference type="AlphaFoldDB" id="A0AA86VR62"/>